<dbReference type="AlphaFoldDB" id="A0A3S9XB51"/>
<dbReference type="Gene3D" id="1.10.260.40">
    <property type="entry name" value="lambda repressor-like DNA-binding domains"/>
    <property type="match status" value="1"/>
</dbReference>
<keyword evidence="3" id="KW-0804">Transcription</keyword>
<reference evidence="6" key="1">
    <citation type="submission" date="2018-06" db="EMBL/GenBank/DDBJ databases">
        <title>Complete genome of Pseudomonas insecticola strain QZS01.</title>
        <authorList>
            <person name="Wang J."/>
            <person name="Su Q."/>
        </authorList>
    </citation>
    <scope>NUCLEOTIDE SEQUENCE [LARGE SCALE GENOMIC DNA]</scope>
    <source>
        <strain evidence="6">QZS01</strain>
    </source>
</reference>
<evidence type="ECO:0000313" key="5">
    <source>
        <dbReference type="EMBL" id="AZS49606.1"/>
    </source>
</evidence>
<keyword evidence="1" id="KW-0805">Transcription regulation</keyword>
<dbReference type="Pfam" id="PF00717">
    <property type="entry name" value="Peptidase_S24"/>
    <property type="match status" value="1"/>
</dbReference>
<evidence type="ECO:0000256" key="2">
    <source>
        <dbReference type="ARBA" id="ARBA00023125"/>
    </source>
</evidence>
<evidence type="ECO:0000259" key="4">
    <source>
        <dbReference type="PROSITE" id="PS50943"/>
    </source>
</evidence>
<dbReference type="InterPro" id="IPR001387">
    <property type="entry name" value="Cro/C1-type_HTH"/>
</dbReference>
<evidence type="ECO:0000313" key="6">
    <source>
        <dbReference type="Proteomes" id="UP000273143"/>
    </source>
</evidence>
<dbReference type="InterPro" id="IPR015927">
    <property type="entry name" value="Peptidase_S24_S26A/B/C"/>
</dbReference>
<dbReference type="PANTHER" id="PTHR40661">
    <property type="match status" value="1"/>
</dbReference>
<dbReference type="InterPro" id="IPR036286">
    <property type="entry name" value="LexA/Signal_pep-like_sf"/>
</dbReference>
<dbReference type="InterPro" id="IPR010982">
    <property type="entry name" value="Lambda_DNA-bd_dom_sf"/>
</dbReference>
<evidence type="ECO:0000256" key="3">
    <source>
        <dbReference type="ARBA" id="ARBA00023163"/>
    </source>
</evidence>
<dbReference type="Gene3D" id="2.10.109.10">
    <property type="entry name" value="Umud Fragment, subunit A"/>
    <property type="match status" value="1"/>
</dbReference>
<accession>A0A3S9XB51</accession>
<dbReference type="SMART" id="SM00530">
    <property type="entry name" value="HTH_XRE"/>
    <property type="match status" value="1"/>
</dbReference>
<protein>
    <submittedName>
        <fullName evidence="5">Helix-turn-helix transcriptional regulator</fullName>
    </submittedName>
</protein>
<proteinExistence type="predicted"/>
<name>A0A3S9XB51_9GAMM</name>
<dbReference type="CDD" id="cd00093">
    <property type="entry name" value="HTH_XRE"/>
    <property type="match status" value="1"/>
</dbReference>
<dbReference type="KEGG" id="emo:DM558_01910"/>
<dbReference type="EMBL" id="CP029822">
    <property type="protein sequence ID" value="AZS49606.1"/>
    <property type="molecule type" value="Genomic_DNA"/>
</dbReference>
<dbReference type="CDD" id="cd06529">
    <property type="entry name" value="S24_LexA-like"/>
    <property type="match status" value="1"/>
</dbReference>
<dbReference type="Pfam" id="PF01381">
    <property type="entry name" value="HTH_3"/>
    <property type="match status" value="1"/>
</dbReference>
<dbReference type="SUPFAM" id="SSF47413">
    <property type="entry name" value="lambda repressor-like DNA-binding domains"/>
    <property type="match status" value="1"/>
</dbReference>
<dbReference type="PROSITE" id="PS50943">
    <property type="entry name" value="HTH_CROC1"/>
    <property type="match status" value="1"/>
</dbReference>
<keyword evidence="6" id="KW-1185">Reference proteome</keyword>
<dbReference type="RefSeq" id="WP_127161801.1">
    <property type="nucleotide sequence ID" value="NZ_CP029822.1"/>
</dbReference>
<dbReference type="PANTHER" id="PTHR40661:SF2">
    <property type="entry name" value="HTH-TYPE TRANSCRIPTIONAL REGULATOR PRTR"/>
    <property type="match status" value="1"/>
</dbReference>
<keyword evidence="2" id="KW-0238">DNA-binding</keyword>
<dbReference type="SUPFAM" id="SSF51306">
    <property type="entry name" value="LexA/Signal peptidase"/>
    <property type="match status" value="1"/>
</dbReference>
<evidence type="ECO:0000256" key="1">
    <source>
        <dbReference type="ARBA" id="ARBA00023015"/>
    </source>
</evidence>
<dbReference type="InterPro" id="IPR039418">
    <property type="entry name" value="LexA-like"/>
</dbReference>
<dbReference type="GO" id="GO:0003677">
    <property type="term" value="F:DNA binding"/>
    <property type="evidence" value="ECO:0007669"/>
    <property type="project" value="UniProtKB-KW"/>
</dbReference>
<organism evidence="5 6">
    <name type="scientific">Entomomonas moraniae</name>
    <dbReference type="NCBI Taxonomy" id="2213226"/>
    <lineage>
        <taxon>Bacteria</taxon>
        <taxon>Pseudomonadati</taxon>
        <taxon>Pseudomonadota</taxon>
        <taxon>Gammaproteobacteria</taxon>
        <taxon>Pseudomonadales</taxon>
        <taxon>Pseudomonadaceae</taxon>
        <taxon>Entomomonas</taxon>
    </lineage>
</organism>
<feature type="domain" description="HTH cro/C1-type" evidence="4">
    <location>
        <begin position="8"/>
        <end position="61"/>
    </location>
</feature>
<gene>
    <name evidence="5" type="ORF">DM558_01910</name>
</gene>
<sequence>MQQLKDRIKQARKFAKLSQKELANKVGITQPSLSELETGRSQSTSFIGSIARICGVDAFWLETGQGSMTNTNAQNRLSEQKTNYNNAAYDGESATDPNLLTHSQMLPIETWDDNTPLDDDDVEIPFLREVELAAGSGKFAIAEASTRTKLRFGKSTLRNRGINPAKIVCVTVKGNSMEPVILDGSTVGVDTDNTSIVDGKIYAIAIDDELLRVKLLYRLANGQVRVRSFNRDEYEDEIYDLKDIRIIGRVFWYSVLL</sequence>
<dbReference type="Proteomes" id="UP000273143">
    <property type="component" value="Chromosome"/>
</dbReference>